<protein>
    <submittedName>
        <fullName evidence="3">Uncharacterized protein</fullName>
    </submittedName>
</protein>
<accession>A0AAV2GCH3</accession>
<name>A0AAV2GCH3_9ROSI</name>
<feature type="signal peptide" evidence="2">
    <location>
        <begin position="1"/>
        <end position="30"/>
    </location>
</feature>
<feature type="compositionally biased region" description="Low complexity" evidence="1">
    <location>
        <begin position="50"/>
        <end position="62"/>
    </location>
</feature>
<feature type="chain" id="PRO_5043785618" evidence="2">
    <location>
        <begin position="31"/>
        <end position="123"/>
    </location>
</feature>
<proteinExistence type="predicted"/>
<evidence type="ECO:0000256" key="2">
    <source>
        <dbReference type="SAM" id="SignalP"/>
    </source>
</evidence>
<dbReference type="EMBL" id="OZ034821">
    <property type="protein sequence ID" value="CAL1408032.1"/>
    <property type="molecule type" value="Genomic_DNA"/>
</dbReference>
<evidence type="ECO:0000313" key="3">
    <source>
        <dbReference type="EMBL" id="CAL1408032.1"/>
    </source>
</evidence>
<organism evidence="3 4">
    <name type="scientific">Linum trigynum</name>
    <dbReference type="NCBI Taxonomy" id="586398"/>
    <lineage>
        <taxon>Eukaryota</taxon>
        <taxon>Viridiplantae</taxon>
        <taxon>Streptophyta</taxon>
        <taxon>Embryophyta</taxon>
        <taxon>Tracheophyta</taxon>
        <taxon>Spermatophyta</taxon>
        <taxon>Magnoliopsida</taxon>
        <taxon>eudicotyledons</taxon>
        <taxon>Gunneridae</taxon>
        <taxon>Pentapetalae</taxon>
        <taxon>rosids</taxon>
        <taxon>fabids</taxon>
        <taxon>Malpighiales</taxon>
        <taxon>Linaceae</taxon>
        <taxon>Linum</taxon>
    </lineage>
</organism>
<gene>
    <name evidence="3" type="ORF">LTRI10_LOCUS47659</name>
</gene>
<keyword evidence="4" id="KW-1185">Reference proteome</keyword>
<evidence type="ECO:0000256" key="1">
    <source>
        <dbReference type="SAM" id="MobiDB-lite"/>
    </source>
</evidence>
<dbReference type="Proteomes" id="UP001497516">
    <property type="component" value="Chromosome 8"/>
</dbReference>
<feature type="region of interest" description="Disordered" evidence="1">
    <location>
        <begin position="50"/>
        <end position="86"/>
    </location>
</feature>
<evidence type="ECO:0000313" key="4">
    <source>
        <dbReference type="Proteomes" id="UP001497516"/>
    </source>
</evidence>
<sequence length="123" mass="12920">MATASSFLVHSVAAMLLLNLFSAKFLPAFGFTNTEPTISASPAVLPYEDPSNNPSSFFPSPSGEWPDGPAAAPSQEDGFPPMPTSGEFLGKKNSASGYLLVKFSNLLLGSGLVVHLCVSYCLF</sequence>
<keyword evidence="2" id="KW-0732">Signal</keyword>
<dbReference type="AlphaFoldDB" id="A0AAV2GCH3"/>
<reference evidence="3 4" key="1">
    <citation type="submission" date="2024-04" db="EMBL/GenBank/DDBJ databases">
        <authorList>
            <person name="Fracassetti M."/>
        </authorList>
    </citation>
    <scope>NUCLEOTIDE SEQUENCE [LARGE SCALE GENOMIC DNA]</scope>
</reference>